<feature type="compositionally biased region" description="Pro residues" evidence="3">
    <location>
        <begin position="170"/>
        <end position="185"/>
    </location>
</feature>
<feature type="region of interest" description="Disordered" evidence="3">
    <location>
        <begin position="708"/>
        <end position="985"/>
    </location>
</feature>
<protein>
    <recommendedName>
        <fullName evidence="5">EF-hand domain-containing protein</fullName>
    </recommendedName>
</protein>
<sequence length="1299" mass="136278">MSLEIVTFTCVALLILCVRSYQHLFEMGHGSLAELTRNCRHAGRAATVERAFSFFECFVRLPLADLNEETSTPEADGLDEVEILTRNVFSSLDPENRGYVDVGQLKSLLDEMCIQKTQHTDSILSSEPTGSDELNELIKQLDHDGNGQVSFDEFLEYAKIHLSRDRTPSSPLPPPGPSTPPPPGESPLVQPSPGRRLLTYIPPSPQKSPAPKSFPTPILRHVRTPASPGSPAIASTPVGSPTPAGPGGDVGTGIYDSWGSPVVPLTTGSHAAARVPSRLAKTITAESPITLVSPTATPFTERSSFLQTPADEKPSMLGASMLGGAPLDLTGTGVLGLSTAAPSGGEQAAQLDDLRAANESLARDNTLLKKQCDELRALCQSLEDDNQAHYLKVAELDRQVDSPFCITPGTITNLGAQREDLQQLSVYRQQCDELNVQTDELRQFVRAAHEAQAALEHDLLCARDESAHLSRTLNEREISLQKAEAQAERLQADVQRLEASATSFSQGDARLREDENQRLTEQLAMQQHLELILREMETSRALARNGESGRALLDDATQAFATFSESSPPQSSPSPPPTHLTIRHSSSPPRLQGSLLCEIVEETLHRASPNLGGPGFPGAPGLLPVMPPTPPKPLAPGAARLAAAPGPSPLRNRLEAVRMRVGGGGSPARPATLLIETPAQAAEGGEAAGGSPRPRHTLSTDALVPPAEEAAEDLSAFQNPPPPAHAPASQPPTPARAESGAEAGTGLAIPAEKQQQQQQEQPPAQQQQQQQQQGEDAREGEPKPTAEPEQDRAGPPEVQSGGSQQQQQQQQQHQVPSAEPAGQAADGAEAPQQPPPSATEQQQQQQTSAHPLAASPHLTPPEPSPAVATHTSTPELPADVIAPAAAAAPVAASPSEQQQQQQQQPPTSPALTPLSTQLPSLQRHHPHTPAPAGRAPPCTPLLALPPVGTPEATPGPSSSREAGGTPAAGTTPAKRRAHSVASPAFEAIVQAARRVVQGHGSPSTPSGPVGTSAACFVSTPAAAPASSGSSTIATTPARPQAETPPTSSPARAPSPTVSLTAAAPRPPESAGGKLASSVRAQLRLTQMQRKLHVHEMLLEEERAKCDRLEEMNQELRRQLAALTPPTPTTVHSTPPPFPASPPPAARAPPAAGRRPDPALITAPRAWPRPPPPTALPDPVGPPLAVGTPTAALLQLPCATPRMPPPPLETVPSPGSPQSSPRTGGPEPSPESRAPSSRTRCGHRRTPTAQAILDNMHIHQGPEATPPKTNGVLILVPLAPMAGANPPSPPRGTVRSLRSA</sequence>
<dbReference type="Proteomes" id="UP001141327">
    <property type="component" value="Unassembled WGS sequence"/>
</dbReference>
<feature type="compositionally biased region" description="Pro residues" evidence="3">
    <location>
        <begin position="1133"/>
        <end position="1146"/>
    </location>
</feature>
<keyword evidence="7" id="KW-1185">Reference proteome</keyword>
<feature type="signal peptide" evidence="4">
    <location>
        <begin position="1"/>
        <end position="20"/>
    </location>
</feature>
<feature type="chain" id="PRO_5047205942" description="EF-hand domain-containing protein" evidence="4">
    <location>
        <begin position="21"/>
        <end position="1299"/>
    </location>
</feature>
<evidence type="ECO:0000259" key="5">
    <source>
        <dbReference type="PROSITE" id="PS50222"/>
    </source>
</evidence>
<feature type="coiled-coil region" evidence="2">
    <location>
        <begin position="351"/>
        <end position="399"/>
    </location>
</feature>
<accession>A0ABQ8UV13</accession>
<evidence type="ECO:0000256" key="4">
    <source>
        <dbReference type="SAM" id="SignalP"/>
    </source>
</evidence>
<proteinExistence type="predicted"/>
<keyword evidence="2" id="KW-0175">Coiled coil</keyword>
<feature type="domain" description="EF-hand" evidence="5">
    <location>
        <begin position="129"/>
        <end position="164"/>
    </location>
</feature>
<feature type="compositionally biased region" description="Basic and acidic residues" evidence="3">
    <location>
        <begin position="775"/>
        <end position="794"/>
    </location>
</feature>
<comment type="caution">
    <text evidence="6">The sequence shown here is derived from an EMBL/GenBank/DDBJ whole genome shotgun (WGS) entry which is preliminary data.</text>
</comment>
<dbReference type="PROSITE" id="PS50222">
    <property type="entry name" value="EF_HAND_2"/>
    <property type="match status" value="1"/>
</dbReference>
<evidence type="ECO:0000313" key="6">
    <source>
        <dbReference type="EMBL" id="KAJ4461582.1"/>
    </source>
</evidence>
<dbReference type="Pfam" id="PF13499">
    <property type="entry name" value="EF-hand_7"/>
    <property type="match status" value="1"/>
</dbReference>
<feature type="compositionally biased region" description="Pro residues" evidence="3">
    <location>
        <begin position="202"/>
        <end position="214"/>
    </location>
</feature>
<feature type="compositionally biased region" description="Low complexity" evidence="3">
    <location>
        <begin position="1020"/>
        <end position="1056"/>
    </location>
</feature>
<evidence type="ECO:0000256" key="1">
    <source>
        <dbReference type="ARBA" id="ARBA00022837"/>
    </source>
</evidence>
<evidence type="ECO:0000256" key="2">
    <source>
        <dbReference type="SAM" id="Coils"/>
    </source>
</evidence>
<feature type="region of interest" description="Disordered" evidence="3">
    <location>
        <begin position="1020"/>
        <end position="1077"/>
    </location>
</feature>
<feature type="compositionally biased region" description="Pro residues" evidence="3">
    <location>
        <begin position="1166"/>
        <end position="1181"/>
    </location>
</feature>
<organism evidence="6 7">
    <name type="scientific">Paratrimastix pyriformis</name>
    <dbReference type="NCBI Taxonomy" id="342808"/>
    <lineage>
        <taxon>Eukaryota</taxon>
        <taxon>Metamonada</taxon>
        <taxon>Preaxostyla</taxon>
        <taxon>Paratrimastigidae</taxon>
        <taxon>Paratrimastix</taxon>
    </lineage>
</organism>
<feature type="coiled-coil region" evidence="2">
    <location>
        <begin position="473"/>
        <end position="500"/>
    </location>
</feature>
<dbReference type="InterPro" id="IPR018247">
    <property type="entry name" value="EF_Hand_1_Ca_BS"/>
</dbReference>
<evidence type="ECO:0000313" key="7">
    <source>
        <dbReference type="Proteomes" id="UP001141327"/>
    </source>
</evidence>
<feature type="region of interest" description="Disordered" evidence="3">
    <location>
        <begin position="1117"/>
        <end position="1299"/>
    </location>
</feature>
<dbReference type="InterPro" id="IPR011992">
    <property type="entry name" value="EF-hand-dom_pair"/>
</dbReference>
<feature type="region of interest" description="Disordered" evidence="3">
    <location>
        <begin position="164"/>
        <end position="255"/>
    </location>
</feature>
<feature type="compositionally biased region" description="Low complexity" evidence="3">
    <location>
        <begin position="754"/>
        <end position="773"/>
    </location>
</feature>
<dbReference type="InterPro" id="IPR002048">
    <property type="entry name" value="EF_hand_dom"/>
</dbReference>
<keyword evidence="1" id="KW-0106">Calcium</keyword>
<dbReference type="EMBL" id="JAPMOS010000007">
    <property type="protein sequence ID" value="KAJ4461582.1"/>
    <property type="molecule type" value="Genomic_DNA"/>
</dbReference>
<gene>
    <name evidence="6" type="ORF">PAPYR_2181</name>
</gene>
<feature type="region of interest" description="Disordered" evidence="3">
    <location>
        <begin position="563"/>
        <end position="590"/>
    </location>
</feature>
<dbReference type="Gene3D" id="1.10.238.10">
    <property type="entry name" value="EF-hand"/>
    <property type="match status" value="1"/>
</dbReference>
<dbReference type="SMART" id="SM00054">
    <property type="entry name" value="EFh"/>
    <property type="match status" value="2"/>
</dbReference>
<reference evidence="6" key="1">
    <citation type="journal article" date="2022" name="bioRxiv">
        <title>Genomics of Preaxostyla Flagellates Illuminates Evolutionary Transitions and the Path Towards Mitochondrial Loss.</title>
        <authorList>
            <person name="Novak L.V.F."/>
            <person name="Treitli S.C."/>
            <person name="Pyrih J."/>
            <person name="Halakuc P."/>
            <person name="Pipaliya S.V."/>
            <person name="Vacek V."/>
            <person name="Brzon O."/>
            <person name="Soukal P."/>
            <person name="Eme L."/>
            <person name="Dacks J.B."/>
            <person name="Karnkowska A."/>
            <person name="Elias M."/>
            <person name="Hampl V."/>
        </authorList>
    </citation>
    <scope>NUCLEOTIDE SEQUENCE</scope>
    <source>
        <strain evidence="6">RCP-MX</strain>
    </source>
</reference>
<feature type="compositionally biased region" description="Pro residues" evidence="3">
    <location>
        <begin position="719"/>
        <end position="734"/>
    </location>
</feature>
<keyword evidence="4" id="KW-0732">Signal</keyword>
<feature type="compositionally biased region" description="Low complexity" evidence="3">
    <location>
        <begin position="838"/>
        <end position="849"/>
    </location>
</feature>
<dbReference type="PROSITE" id="PS00018">
    <property type="entry name" value="EF_HAND_1"/>
    <property type="match status" value="1"/>
</dbReference>
<feature type="compositionally biased region" description="Low complexity" evidence="3">
    <location>
        <begin position="882"/>
        <end position="921"/>
    </location>
</feature>
<dbReference type="CDD" id="cd00051">
    <property type="entry name" value="EFh"/>
    <property type="match status" value="1"/>
</dbReference>
<dbReference type="SUPFAM" id="SSF47473">
    <property type="entry name" value="EF-hand"/>
    <property type="match status" value="1"/>
</dbReference>
<name>A0ABQ8UV13_9EUKA</name>
<feature type="compositionally biased region" description="Low complexity" evidence="3">
    <location>
        <begin position="799"/>
        <end position="814"/>
    </location>
</feature>
<evidence type="ECO:0000256" key="3">
    <source>
        <dbReference type="SAM" id="MobiDB-lite"/>
    </source>
</evidence>
<feature type="compositionally biased region" description="Low complexity" evidence="3">
    <location>
        <begin position="962"/>
        <end position="972"/>
    </location>
</feature>